<dbReference type="AlphaFoldDB" id="W6U5E6"/>
<comment type="similarity">
    <text evidence="2">Belongs to the DNA polymerase epsilon subunit B family.</text>
</comment>
<accession>W6U5E6</accession>
<dbReference type="PANTHER" id="PTHR12708:SF0">
    <property type="entry name" value="DNA POLYMERASE EPSILON SUBUNIT 2"/>
    <property type="match status" value="1"/>
</dbReference>
<dbReference type="KEGG" id="egl:EGR_08768"/>
<evidence type="ECO:0000313" key="10">
    <source>
        <dbReference type="Proteomes" id="UP000019149"/>
    </source>
</evidence>
<dbReference type="RefSeq" id="XP_024347594.1">
    <property type="nucleotide sequence ID" value="XM_024498017.1"/>
</dbReference>
<dbReference type="Pfam" id="PF04042">
    <property type="entry name" value="DNA_pol_E_B"/>
    <property type="match status" value="1"/>
</dbReference>
<name>W6U5E6_ECHGR</name>
<dbReference type="InterPro" id="IPR007185">
    <property type="entry name" value="DNA_pol_a/d/e_bsu"/>
</dbReference>
<dbReference type="GO" id="GO:0003677">
    <property type="term" value="F:DNA binding"/>
    <property type="evidence" value="ECO:0007669"/>
    <property type="project" value="UniProtKB-KW"/>
</dbReference>
<dbReference type="OrthoDB" id="10254730at2759"/>
<keyword evidence="3" id="KW-0235">DNA replication</keyword>
<comment type="subcellular location">
    <subcellularLocation>
        <location evidence="1">Nucleus</location>
    </subcellularLocation>
</comment>
<dbReference type="EMBL" id="APAU02000118">
    <property type="protein sequence ID" value="EUB56398.1"/>
    <property type="molecule type" value="Genomic_DNA"/>
</dbReference>
<evidence type="ECO:0000256" key="7">
    <source>
        <dbReference type="SAM" id="MobiDB-lite"/>
    </source>
</evidence>
<evidence type="ECO:0000256" key="2">
    <source>
        <dbReference type="ARBA" id="ARBA00009560"/>
    </source>
</evidence>
<dbReference type="GO" id="GO:0042276">
    <property type="term" value="P:error-prone translesion synthesis"/>
    <property type="evidence" value="ECO:0007669"/>
    <property type="project" value="TreeGrafter"/>
</dbReference>
<evidence type="ECO:0000256" key="1">
    <source>
        <dbReference type="ARBA" id="ARBA00004123"/>
    </source>
</evidence>
<evidence type="ECO:0000256" key="5">
    <source>
        <dbReference type="ARBA" id="ARBA00023242"/>
    </source>
</evidence>
<dbReference type="PANTHER" id="PTHR12708">
    <property type="entry name" value="DNA POLYMERASE EPSILON SUBUNIT B"/>
    <property type="match status" value="1"/>
</dbReference>
<evidence type="ECO:0000256" key="4">
    <source>
        <dbReference type="ARBA" id="ARBA00023125"/>
    </source>
</evidence>
<protein>
    <recommendedName>
        <fullName evidence="6">DNA polymerase II subunit 2</fullName>
    </recommendedName>
</protein>
<dbReference type="Proteomes" id="UP000019149">
    <property type="component" value="Unassembled WGS sequence"/>
</dbReference>
<evidence type="ECO:0000313" key="9">
    <source>
        <dbReference type="EMBL" id="EUB56398.1"/>
    </source>
</evidence>
<keyword evidence="4" id="KW-0238">DNA-binding</keyword>
<dbReference type="STRING" id="6210.W6U5E6"/>
<proteinExistence type="inferred from homology"/>
<dbReference type="GeneID" id="36344483"/>
<feature type="domain" description="DNA polymerase alpha/delta/epsilon subunit B" evidence="8">
    <location>
        <begin position="329"/>
        <end position="567"/>
    </location>
</feature>
<reference evidence="9 10" key="1">
    <citation type="journal article" date="2013" name="Nat. Genet.">
        <title>The genome of the hydatid tapeworm Echinococcus granulosus.</title>
        <authorList>
            <person name="Zheng H."/>
            <person name="Zhang W."/>
            <person name="Zhang L."/>
            <person name="Zhang Z."/>
            <person name="Li J."/>
            <person name="Lu G."/>
            <person name="Zhu Y."/>
            <person name="Wang Y."/>
            <person name="Huang Y."/>
            <person name="Liu J."/>
            <person name="Kang H."/>
            <person name="Chen J."/>
            <person name="Wang L."/>
            <person name="Chen A."/>
            <person name="Yu S."/>
            <person name="Gao Z."/>
            <person name="Jin L."/>
            <person name="Gu W."/>
            <person name="Wang Z."/>
            <person name="Zhao L."/>
            <person name="Shi B."/>
            <person name="Wen H."/>
            <person name="Lin R."/>
            <person name="Jones M.K."/>
            <person name="Brejova B."/>
            <person name="Vinar T."/>
            <person name="Zhao G."/>
            <person name="McManus D.P."/>
            <person name="Chen Z."/>
            <person name="Zhou Y."/>
            <person name="Wang S."/>
        </authorList>
    </citation>
    <scope>NUCLEOTIDE SEQUENCE [LARGE SCALE GENOMIC DNA]</scope>
</reference>
<sequence length="625" mass="68994">MYMGRRGAIDKDQGPRRRGEAQPTDIEEPPKPNEIKKFLKLNGLLLAPDAATYLASTFDTISTDVVKRFVDCVLSTPSLEGNRVTKVICEQILTNWKSESDASGEVLFLINALDVPRFKYCQNTKKFVPLRAAPGEDVNSLLPSSPLCKSFLFAHRYEVVYQRVTRNPLFSDEKGFKLRPVEFLLSSGGKTTSGEDVEEEEKDERNGEATAIVIVLGVLVQLKNAQWYLEDPTNLVRLDLSNTRFHQGIFSEGAIVLAEGYYDDNGEVFRATGIGLPPVERAAETRKYFSATNPFGGESLDAPAAPVDQQMSRLLDASPDSMLVLLGESRLDVTGCLEHLETIFTGYADFPPCAFLLCGDFISADYSPHINEKRTLLKHLFKRLTGIFLRVYGDAETRGHRQPRLVLVPGPHDPCVGPQGIYPRPPLPSDLFGMEERGASSANWLWLATNPCRLRVFTREVVVFRYDYGRHLVRYCIHLPTASSTSPAVEAASCDLDAETQQPLGREHGTTTTTEENASAAVLGRGLARCLASQGHLTPLPLHVSPVYWAYDQSLCLNPLPDLVVAVEPDAIADLNVASSSIVSGGEDPLGGCRFVNPGRFGSEEYSFKVYYPSNRLVEDSRVPT</sequence>
<keyword evidence="10" id="KW-1185">Reference proteome</keyword>
<dbReference type="InterPro" id="IPR016266">
    <property type="entry name" value="POLE2"/>
</dbReference>
<keyword evidence="5" id="KW-0539">Nucleus</keyword>
<evidence type="ECO:0000259" key="8">
    <source>
        <dbReference type="Pfam" id="PF04042"/>
    </source>
</evidence>
<feature type="region of interest" description="Disordered" evidence="7">
    <location>
        <begin position="1"/>
        <end position="32"/>
    </location>
</feature>
<dbReference type="CTD" id="36344483"/>
<dbReference type="GO" id="GO:0008622">
    <property type="term" value="C:epsilon DNA polymerase complex"/>
    <property type="evidence" value="ECO:0007669"/>
    <property type="project" value="InterPro"/>
</dbReference>
<evidence type="ECO:0000256" key="3">
    <source>
        <dbReference type="ARBA" id="ARBA00022705"/>
    </source>
</evidence>
<dbReference type="GO" id="GO:0006261">
    <property type="term" value="P:DNA-templated DNA replication"/>
    <property type="evidence" value="ECO:0007669"/>
    <property type="project" value="InterPro"/>
</dbReference>
<comment type="caution">
    <text evidence="9">The sequence shown here is derived from an EMBL/GenBank/DDBJ whole genome shotgun (WGS) entry which is preliminary data.</text>
</comment>
<dbReference type="OMA" id="FFCEGCF"/>
<gene>
    <name evidence="9" type="ORF">EGR_08768</name>
</gene>
<organism evidence="9 10">
    <name type="scientific">Echinococcus granulosus</name>
    <name type="common">Hydatid tapeworm</name>
    <dbReference type="NCBI Taxonomy" id="6210"/>
    <lineage>
        <taxon>Eukaryota</taxon>
        <taxon>Metazoa</taxon>
        <taxon>Spiralia</taxon>
        <taxon>Lophotrochozoa</taxon>
        <taxon>Platyhelminthes</taxon>
        <taxon>Cestoda</taxon>
        <taxon>Eucestoda</taxon>
        <taxon>Cyclophyllidea</taxon>
        <taxon>Taeniidae</taxon>
        <taxon>Echinococcus</taxon>
        <taxon>Echinococcus granulosus group</taxon>
    </lineage>
</organism>
<evidence type="ECO:0000256" key="6">
    <source>
        <dbReference type="ARBA" id="ARBA00032930"/>
    </source>
</evidence>
<feature type="compositionally biased region" description="Basic and acidic residues" evidence="7">
    <location>
        <begin position="7"/>
        <end position="20"/>
    </location>
</feature>